<keyword evidence="6 8" id="KW-0472">Membrane</keyword>
<gene>
    <name evidence="10" type="ORF">SAMN05421790_101715</name>
</gene>
<keyword evidence="3 10" id="KW-0132">Cell division</keyword>
<dbReference type="Gene3D" id="3.40.50.10960">
    <property type="match status" value="1"/>
</dbReference>
<keyword evidence="5 8" id="KW-1133">Transmembrane helix</keyword>
<dbReference type="RefSeq" id="WP_009709087.1">
    <property type="nucleotide sequence ID" value="NZ_CP048103.1"/>
</dbReference>
<evidence type="ECO:0000256" key="5">
    <source>
        <dbReference type="ARBA" id="ARBA00022989"/>
    </source>
</evidence>
<reference evidence="11" key="1">
    <citation type="submission" date="2017-01" db="EMBL/GenBank/DDBJ databases">
        <authorList>
            <person name="Varghese N."/>
            <person name="Submissions S."/>
        </authorList>
    </citation>
    <scope>NUCLEOTIDE SEQUENCE [LARGE SCALE GENOMIC DNA]</scope>
    <source>
        <strain evidence="11">DSM 45196</strain>
    </source>
</reference>
<dbReference type="GO" id="GO:0051301">
    <property type="term" value="P:cell division"/>
    <property type="evidence" value="ECO:0007669"/>
    <property type="project" value="UniProtKB-KW"/>
</dbReference>
<name>A0A1N7J4U9_9BACL</name>
<organism evidence="10 11">
    <name type="scientific">Kroppenstedtia eburnea</name>
    <dbReference type="NCBI Taxonomy" id="714067"/>
    <lineage>
        <taxon>Bacteria</taxon>
        <taxon>Bacillati</taxon>
        <taxon>Bacillota</taxon>
        <taxon>Bacilli</taxon>
        <taxon>Bacillales</taxon>
        <taxon>Thermoactinomycetaceae</taxon>
        <taxon>Kroppenstedtia</taxon>
    </lineage>
</organism>
<dbReference type="EMBL" id="FTOD01000001">
    <property type="protein sequence ID" value="SIS44277.1"/>
    <property type="molecule type" value="Genomic_DNA"/>
</dbReference>
<evidence type="ECO:0000256" key="1">
    <source>
        <dbReference type="ARBA" id="ARBA00004370"/>
    </source>
</evidence>
<evidence type="ECO:0000256" key="2">
    <source>
        <dbReference type="ARBA" id="ARBA00022475"/>
    </source>
</evidence>
<dbReference type="PROSITE" id="PS51779">
    <property type="entry name" value="POTRA"/>
    <property type="match status" value="1"/>
</dbReference>
<dbReference type="GO" id="GO:0005886">
    <property type="term" value="C:plasma membrane"/>
    <property type="evidence" value="ECO:0007669"/>
    <property type="project" value="TreeGrafter"/>
</dbReference>
<feature type="transmembrane region" description="Helical" evidence="8">
    <location>
        <begin position="20"/>
        <end position="39"/>
    </location>
</feature>
<protein>
    <submittedName>
        <fullName evidence="10">Cell division protein FtsQ</fullName>
    </submittedName>
</protein>
<sequence length="244" mass="27932">MEQRVPPLRSPGRGRKPPSVAAILFILLFFLGISLVLFLRSPLSEIREIRIEGNRWLSDGKVLETARLMKGASWFHWDAKRAEERLRDLPEVKEASVIKSFPGKVRIRLREVNRVGYLSEGGQIYPLLSDGSILKKSPWKGEVDRPLVKGLNQSQERKWIAAGLAQLPPRVSAEISEIRPGGNDTYPDLVKVYTLRDHLIRVRARDFGEKMKYYPHFMDRPPGTLHLLESTWYVPGNRLSDAEK</sequence>
<evidence type="ECO:0000313" key="11">
    <source>
        <dbReference type="Proteomes" id="UP000186795"/>
    </source>
</evidence>
<dbReference type="Proteomes" id="UP000186795">
    <property type="component" value="Unassembled WGS sequence"/>
</dbReference>
<dbReference type="Pfam" id="PF03799">
    <property type="entry name" value="FtsQ_DivIB_C"/>
    <property type="match status" value="1"/>
</dbReference>
<evidence type="ECO:0000313" key="10">
    <source>
        <dbReference type="EMBL" id="SIS44277.1"/>
    </source>
</evidence>
<dbReference type="AlphaFoldDB" id="A0A1N7J4U9"/>
<evidence type="ECO:0000259" key="9">
    <source>
        <dbReference type="PROSITE" id="PS51779"/>
    </source>
</evidence>
<dbReference type="InterPro" id="IPR005548">
    <property type="entry name" value="Cell_div_FtsQ/DivIB_C"/>
</dbReference>
<dbReference type="Pfam" id="PF08478">
    <property type="entry name" value="POTRA_1"/>
    <property type="match status" value="1"/>
</dbReference>
<dbReference type="InterPro" id="IPR034746">
    <property type="entry name" value="POTRA"/>
</dbReference>
<dbReference type="InterPro" id="IPR050487">
    <property type="entry name" value="FtsQ_DivIB"/>
</dbReference>
<dbReference type="InterPro" id="IPR013685">
    <property type="entry name" value="POTRA_FtsQ_type"/>
</dbReference>
<keyword evidence="4 8" id="KW-0812">Transmembrane</keyword>
<proteinExistence type="predicted"/>
<evidence type="ECO:0000256" key="4">
    <source>
        <dbReference type="ARBA" id="ARBA00022692"/>
    </source>
</evidence>
<evidence type="ECO:0000256" key="7">
    <source>
        <dbReference type="ARBA" id="ARBA00023306"/>
    </source>
</evidence>
<keyword evidence="2" id="KW-1003">Cell membrane</keyword>
<comment type="subcellular location">
    <subcellularLocation>
        <location evidence="1">Membrane</location>
    </subcellularLocation>
</comment>
<evidence type="ECO:0000256" key="6">
    <source>
        <dbReference type="ARBA" id="ARBA00023136"/>
    </source>
</evidence>
<dbReference type="PANTHER" id="PTHR37820">
    <property type="entry name" value="CELL DIVISION PROTEIN DIVIB"/>
    <property type="match status" value="1"/>
</dbReference>
<evidence type="ECO:0000256" key="3">
    <source>
        <dbReference type="ARBA" id="ARBA00022618"/>
    </source>
</evidence>
<evidence type="ECO:0000256" key="8">
    <source>
        <dbReference type="SAM" id="Phobius"/>
    </source>
</evidence>
<dbReference type="Gene3D" id="3.10.20.310">
    <property type="entry name" value="membrane protein fhac"/>
    <property type="match status" value="1"/>
</dbReference>
<dbReference type="PANTHER" id="PTHR37820:SF1">
    <property type="entry name" value="CELL DIVISION PROTEIN FTSQ"/>
    <property type="match status" value="1"/>
</dbReference>
<keyword evidence="11" id="KW-1185">Reference proteome</keyword>
<feature type="domain" description="POTRA" evidence="9">
    <location>
        <begin position="44"/>
        <end position="114"/>
    </location>
</feature>
<accession>A0A1N7J4U9</accession>
<dbReference type="OrthoDB" id="1819027at2"/>
<keyword evidence="7" id="KW-0131">Cell cycle</keyword>